<dbReference type="Proteomes" id="UP000635071">
    <property type="component" value="Unassembled WGS sequence"/>
</dbReference>
<organism evidence="2 3">
    <name type="scientific">Sandarakinorhabdus glacialis</name>
    <dbReference type="NCBI Taxonomy" id="1614636"/>
    <lineage>
        <taxon>Bacteria</taxon>
        <taxon>Pseudomonadati</taxon>
        <taxon>Pseudomonadota</taxon>
        <taxon>Alphaproteobacteria</taxon>
        <taxon>Sphingomonadales</taxon>
        <taxon>Sphingosinicellaceae</taxon>
        <taxon>Sandarakinorhabdus</taxon>
    </lineage>
</organism>
<reference evidence="2" key="2">
    <citation type="submission" date="2020-09" db="EMBL/GenBank/DDBJ databases">
        <authorList>
            <person name="Sun Q."/>
            <person name="Zhou Y."/>
        </authorList>
    </citation>
    <scope>NUCLEOTIDE SEQUENCE</scope>
    <source>
        <strain evidence="2">CGMCC 1.15519</strain>
    </source>
</reference>
<protein>
    <recommendedName>
        <fullName evidence="4">BrnA antitoxin family protein</fullName>
    </recommendedName>
</protein>
<reference evidence="2" key="1">
    <citation type="journal article" date="2014" name="Int. J. Syst. Evol. Microbiol.">
        <title>Complete genome sequence of Corynebacterium casei LMG S-19264T (=DSM 44701T), isolated from a smear-ripened cheese.</title>
        <authorList>
            <consortium name="US DOE Joint Genome Institute (JGI-PGF)"/>
            <person name="Walter F."/>
            <person name="Albersmeier A."/>
            <person name="Kalinowski J."/>
            <person name="Ruckert C."/>
        </authorList>
    </citation>
    <scope>NUCLEOTIDE SEQUENCE</scope>
    <source>
        <strain evidence="2">CGMCC 1.15519</strain>
    </source>
</reference>
<comment type="caution">
    <text evidence="2">The sequence shown here is derived from an EMBL/GenBank/DDBJ whole genome shotgun (WGS) entry which is preliminary data.</text>
</comment>
<accession>A0A916ZRT9</accession>
<dbReference type="AlphaFoldDB" id="A0A916ZRT9"/>
<sequence>MPRKKPDTETPWIDPDDAPELDEHFFETGRISRGDTVLREATDTFAKRGRPKSDDPKQLVSLRLDRVVLERLRAQGPGWQSRVNDLLRKEVGA</sequence>
<dbReference type="RefSeq" id="WP_188762489.1">
    <property type="nucleotide sequence ID" value="NZ_BMJM01000005.1"/>
</dbReference>
<dbReference type="Pfam" id="PF14384">
    <property type="entry name" value="BrnA_antitoxin"/>
    <property type="match status" value="1"/>
</dbReference>
<evidence type="ECO:0000313" key="2">
    <source>
        <dbReference type="EMBL" id="GGE10970.1"/>
    </source>
</evidence>
<evidence type="ECO:0000256" key="1">
    <source>
        <dbReference type="SAM" id="MobiDB-lite"/>
    </source>
</evidence>
<evidence type="ECO:0008006" key="4">
    <source>
        <dbReference type="Google" id="ProtNLM"/>
    </source>
</evidence>
<gene>
    <name evidence="2" type="ORF">GCM10011529_16680</name>
</gene>
<evidence type="ECO:0000313" key="3">
    <source>
        <dbReference type="Proteomes" id="UP000635071"/>
    </source>
</evidence>
<keyword evidence="3" id="KW-1185">Reference proteome</keyword>
<feature type="region of interest" description="Disordered" evidence="1">
    <location>
        <begin position="1"/>
        <end position="20"/>
    </location>
</feature>
<dbReference type="EMBL" id="BMJM01000005">
    <property type="protein sequence ID" value="GGE10970.1"/>
    <property type="molecule type" value="Genomic_DNA"/>
</dbReference>
<proteinExistence type="predicted"/>
<dbReference type="InterPro" id="IPR025528">
    <property type="entry name" value="BrnA_antitoxin"/>
</dbReference>
<name>A0A916ZRT9_9SPHN</name>